<dbReference type="InterPro" id="IPR004332">
    <property type="entry name" value="Transposase_MuDR"/>
</dbReference>
<feature type="domain" description="Transposase MuDR plant" evidence="1">
    <location>
        <begin position="91"/>
        <end position="157"/>
    </location>
</feature>
<accession>A0A540LAU2</accession>
<protein>
    <recommendedName>
        <fullName evidence="1">Transposase MuDR plant domain-containing protein</fullName>
    </recommendedName>
</protein>
<reference evidence="2 3" key="1">
    <citation type="journal article" date="2019" name="G3 (Bethesda)">
        <title>Sequencing of a Wild Apple (Malus baccata) Genome Unravels the Differences Between Cultivated and Wild Apple Species Regarding Disease Resistance and Cold Tolerance.</title>
        <authorList>
            <person name="Chen X."/>
        </authorList>
    </citation>
    <scope>NUCLEOTIDE SEQUENCE [LARGE SCALE GENOMIC DNA]</scope>
    <source>
        <strain evidence="3">cv. Shandingzi</strain>
        <tissue evidence="2">Leaves</tissue>
    </source>
</reference>
<sequence length="188" mass="21262">MNGCACYLLECDMDVGVLHMSVTKENTYFVDILVSLKESNEIGNASQDIRITEPFLAEGVMHTDGNEFLGKFKTPNAKMYLSHPWKSCISHVGQDYEGGADEFRLKLCKYAVEMGFEFEYVANEHKRITASCIKKDIEGCPWRVHASICSANGHFVIRRLNNQHICIGRIRERKSGMMTSKIVCSILV</sequence>
<dbReference type="EMBL" id="VIEB01000673">
    <property type="protein sequence ID" value="TQD83570.1"/>
    <property type="molecule type" value="Genomic_DNA"/>
</dbReference>
<gene>
    <name evidence="2" type="ORF">C1H46_030877</name>
</gene>
<dbReference type="Proteomes" id="UP000315295">
    <property type="component" value="Unassembled WGS sequence"/>
</dbReference>
<dbReference type="STRING" id="106549.A0A540LAU2"/>
<proteinExistence type="predicted"/>
<dbReference type="AlphaFoldDB" id="A0A540LAU2"/>
<keyword evidence="3" id="KW-1185">Reference proteome</keyword>
<dbReference type="Pfam" id="PF03108">
    <property type="entry name" value="DBD_Tnp_Mut"/>
    <property type="match status" value="1"/>
</dbReference>
<name>A0A540LAU2_MALBA</name>
<comment type="caution">
    <text evidence="2">The sequence shown here is derived from an EMBL/GenBank/DDBJ whole genome shotgun (WGS) entry which is preliminary data.</text>
</comment>
<evidence type="ECO:0000313" key="2">
    <source>
        <dbReference type="EMBL" id="TQD83570.1"/>
    </source>
</evidence>
<evidence type="ECO:0000313" key="3">
    <source>
        <dbReference type="Proteomes" id="UP000315295"/>
    </source>
</evidence>
<organism evidence="2 3">
    <name type="scientific">Malus baccata</name>
    <name type="common">Siberian crab apple</name>
    <name type="synonym">Pyrus baccata</name>
    <dbReference type="NCBI Taxonomy" id="106549"/>
    <lineage>
        <taxon>Eukaryota</taxon>
        <taxon>Viridiplantae</taxon>
        <taxon>Streptophyta</taxon>
        <taxon>Embryophyta</taxon>
        <taxon>Tracheophyta</taxon>
        <taxon>Spermatophyta</taxon>
        <taxon>Magnoliopsida</taxon>
        <taxon>eudicotyledons</taxon>
        <taxon>Gunneridae</taxon>
        <taxon>Pentapetalae</taxon>
        <taxon>rosids</taxon>
        <taxon>fabids</taxon>
        <taxon>Rosales</taxon>
        <taxon>Rosaceae</taxon>
        <taxon>Amygdaloideae</taxon>
        <taxon>Maleae</taxon>
        <taxon>Malus</taxon>
    </lineage>
</organism>
<evidence type="ECO:0000259" key="1">
    <source>
        <dbReference type="Pfam" id="PF03108"/>
    </source>
</evidence>